<protein>
    <submittedName>
        <fullName evidence="6">Right-handed parallel beta-helix repeat-containing protein</fullName>
    </submittedName>
</protein>
<dbReference type="InterPro" id="IPR041627">
    <property type="entry name" value="AAA_lid_6"/>
</dbReference>
<dbReference type="Pfam" id="PF00004">
    <property type="entry name" value="AAA"/>
    <property type="match status" value="2"/>
</dbReference>
<evidence type="ECO:0000256" key="4">
    <source>
        <dbReference type="SAM" id="MobiDB-lite"/>
    </source>
</evidence>
<dbReference type="InterPro" id="IPR000641">
    <property type="entry name" value="CbxX/CfxQ"/>
</dbReference>
<dbReference type="Pfam" id="PF13229">
    <property type="entry name" value="Beta_helix"/>
    <property type="match status" value="2"/>
</dbReference>
<evidence type="ECO:0000313" key="6">
    <source>
        <dbReference type="EMBL" id="MCD5310316.1"/>
    </source>
</evidence>
<dbReference type="InterPro" id="IPR003593">
    <property type="entry name" value="AAA+_ATPase"/>
</dbReference>
<dbReference type="AlphaFoldDB" id="A0A9X1SSI4"/>
<evidence type="ECO:0000256" key="3">
    <source>
        <dbReference type="ARBA" id="ARBA00022840"/>
    </source>
</evidence>
<dbReference type="SMART" id="SM00710">
    <property type="entry name" value="PbH1"/>
    <property type="match status" value="13"/>
</dbReference>
<dbReference type="PANTHER" id="PTHR43392">
    <property type="entry name" value="AAA-TYPE ATPASE FAMILY PROTEIN / ANKYRIN REPEAT FAMILY PROTEIN"/>
    <property type="match status" value="1"/>
</dbReference>
<keyword evidence="7" id="KW-1185">Reference proteome</keyword>
<dbReference type="GO" id="GO:0005524">
    <property type="term" value="F:ATP binding"/>
    <property type="evidence" value="ECO:0007669"/>
    <property type="project" value="UniProtKB-KW"/>
</dbReference>
<feature type="domain" description="AAA+ ATPase" evidence="5">
    <location>
        <begin position="901"/>
        <end position="1040"/>
    </location>
</feature>
<feature type="region of interest" description="Disordered" evidence="4">
    <location>
        <begin position="514"/>
        <end position="573"/>
    </location>
</feature>
<accession>A0A9X1SSI4</accession>
<gene>
    <name evidence="6" type="ORF">LR394_05365</name>
</gene>
<proteinExistence type="inferred from homology"/>
<evidence type="ECO:0000259" key="5">
    <source>
        <dbReference type="SMART" id="SM00382"/>
    </source>
</evidence>
<dbReference type="InterPro" id="IPR050773">
    <property type="entry name" value="CbxX/CfxQ_RuBisCO_ESX"/>
</dbReference>
<organism evidence="6 7">
    <name type="scientific">Kineosporia babensis</name>
    <dbReference type="NCBI Taxonomy" id="499548"/>
    <lineage>
        <taxon>Bacteria</taxon>
        <taxon>Bacillati</taxon>
        <taxon>Actinomycetota</taxon>
        <taxon>Actinomycetes</taxon>
        <taxon>Kineosporiales</taxon>
        <taxon>Kineosporiaceae</taxon>
        <taxon>Kineosporia</taxon>
    </lineage>
</organism>
<comment type="similarity">
    <text evidence="1">Belongs to the CbxX/CfxQ family.</text>
</comment>
<evidence type="ECO:0000256" key="1">
    <source>
        <dbReference type="ARBA" id="ARBA00010378"/>
    </source>
</evidence>
<dbReference type="PANTHER" id="PTHR43392:SF2">
    <property type="entry name" value="AAA-TYPE ATPASE FAMILY PROTEIN _ ANKYRIN REPEAT FAMILY PROTEIN"/>
    <property type="match status" value="1"/>
</dbReference>
<dbReference type="FunFam" id="3.40.50.300:FF:000216">
    <property type="entry name" value="Type VII secretion ATPase EccA"/>
    <property type="match status" value="2"/>
</dbReference>
<keyword evidence="3" id="KW-0067">ATP-binding</keyword>
<dbReference type="Proteomes" id="UP001138997">
    <property type="component" value="Unassembled WGS sequence"/>
</dbReference>
<evidence type="ECO:0000256" key="2">
    <source>
        <dbReference type="ARBA" id="ARBA00022741"/>
    </source>
</evidence>
<dbReference type="InterPro" id="IPR006626">
    <property type="entry name" value="PbH1"/>
</dbReference>
<dbReference type="RefSeq" id="WP_231439241.1">
    <property type="nucleotide sequence ID" value="NZ_JAJOMB010000002.1"/>
</dbReference>
<dbReference type="Pfam" id="PF17866">
    <property type="entry name" value="AAA_lid_6"/>
    <property type="match status" value="2"/>
</dbReference>
<dbReference type="SUPFAM" id="SSF52540">
    <property type="entry name" value="P-loop containing nucleoside triphosphate hydrolases"/>
    <property type="match status" value="2"/>
</dbReference>
<dbReference type="InterPro" id="IPR027417">
    <property type="entry name" value="P-loop_NTPase"/>
</dbReference>
<reference evidence="6" key="1">
    <citation type="submission" date="2021-11" db="EMBL/GenBank/DDBJ databases">
        <title>Streptomyces corallinus and Kineosporia corallina sp. nov., two new coral-derived marine actinobacteria.</title>
        <authorList>
            <person name="Buangrab K."/>
            <person name="Sutthacheep M."/>
            <person name="Yeemin T."/>
            <person name="Harunari E."/>
            <person name="Igarashi Y."/>
            <person name="Sripreechasak P."/>
            <person name="Kanchanasin P."/>
            <person name="Tanasupawat S."/>
            <person name="Phongsopitanun W."/>
        </authorList>
    </citation>
    <scope>NUCLEOTIDE SEQUENCE</scope>
    <source>
        <strain evidence="6">JCM 31032</strain>
    </source>
</reference>
<dbReference type="InterPro" id="IPR039448">
    <property type="entry name" value="Beta_helix"/>
</dbReference>
<dbReference type="PRINTS" id="PR00819">
    <property type="entry name" value="CBXCFQXSUPER"/>
</dbReference>
<dbReference type="Gene3D" id="1.10.8.60">
    <property type="match status" value="2"/>
</dbReference>
<dbReference type="SUPFAM" id="SSF51126">
    <property type="entry name" value="Pectin lyase-like"/>
    <property type="match status" value="2"/>
</dbReference>
<dbReference type="GO" id="GO:0016887">
    <property type="term" value="F:ATP hydrolysis activity"/>
    <property type="evidence" value="ECO:0007669"/>
    <property type="project" value="InterPro"/>
</dbReference>
<dbReference type="InterPro" id="IPR012334">
    <property type="entry name" value="Pectin_lyas_fold"/>
</dbReference>
<feature type="domain" description="AAA+ ATPase" evidence="5">
    <location>
        <begin position="620"/>
        <end position="760"/>
    </location>
</feature>
<sequence>MTVTVLSVSATDSDCVTGIGRALATAAPGSTVAVRPGTYRESLTFRQDVTVVAEEGPGSVIVEIPSGQGILVTHGKVELTGLTIRGGHRDLPTVQLTGGQVRLTECTVEAEGVAGLHVRDGRIRMHGGSIRNPGGAAVVFEGGVGEFTGVKLEDLSNGGLLLAGEAAPTFSKCTISKVKGNAVVAGGASAAVLQDCTVSDVDGVGVVVQQESRIRLERATVKDVKVGLYVGGHAEPVIEASTFSQAQAHGVVLRESAAPQLSNCTIAESTGHALHTSDAAKGHFHECTFAVAGAAALAITGESAPTFAGGSVSQAQGVGVLLLNQSTPTFEGTKLEKVDVGVSVEDESQPMLRGLSVEGGNYGIHVSGGSATVEDATLEGAARAGIRVAGESTLMLGNTQIRNNRTGIDLTTGSRSTITATDIAASERTGVQIGDGAVAEFTGCRVRDSGGSGMIWAAGSKGVLADSEMVSNARDGVEVHTNHPVAIRGCTVRGNGGEGVSTANPGIILDSSDLDVGHNGVKPSPTKSPVFGEPTKDTAGPGQGKTGPGREKPSLDAYAKAPEKDKPKETKEEADPIKALLAELNALVGLDAVKREVGTLVGLHQVAKRRSSAGLQAPPMSRHLVFAGPPGTGKTTVSRLYGKILAALGVLKTGQMVEVARADLVAEHIGGTAVKTTKKVEEALGGVLFIDEAYTLAPPDGSSQDFGREAIDTLVKLMEDHRDELVVIVAGYAPNMRAFMAQNPGLDSRFTKTVEFESYNSDELVTIVERLCRKNHYALEYETQEALRRVFEKMPRTETFGNARAARLVFEEMLGRQAYRLAANPDVAEIELARLLPEDLKDTPDASAGGAGSTTVVVDNLMRRLEGMIGLSEVKREVADVVDLIASAKARVEAGLPAPSMSRHLVFAGPPGTGKTTVARLYGQLLNAMGVLDTGQMVEVARADLVGQYVGHTAQKTLEVFNRARGGVLFIDEAYTLAPPGAGNDFGREAIDTLVKLMEDHRDEIVVIVAGYTGDMKQFLDANVGLASRFSHQINFASYTPDELVAIFQALATSGGYEATNETLHVLRRHFAGVDRGDTFGNGRYARQVLDKAITRQASRLRTIPSPSVQDMQLLTQADIVAALDRR</sequence>
<comment type="caution">
    <text evidence="6">The sequence shown here is derived from an EMBL/GenBank/DDBJ whole genome shotgun (WGS) entry which is preliminary data.</text>
</comment>
<keyword evidence="2" id="KW-0547">Nucleotide-binding</keyword>
<dbReference type="CDD" id="cd00009">
    <property type="entry name" value="AAA"/>
    <property type="match status" value="2"/>
</dbReference>
<dbReference type="InterPro" id="IPR003959">
    <property type="entry name" value="ATPase_AAA_core"/>
</dbReference>
<evidence type="ECO:0000313" key="7">
    <source>
        <dbReference type="Proteomes" id="UP001138997"/>
    </source>
</evidence>
<dbReference type="Gene3D" id="2.160.20.10">
    <property type="entry name" value="Single-stranded right-handed beta-helix, Pectin lyase-like"/>
    <property type="match status" value="2"/>
</dbReference>
<dbReference type="Gene3D" id="3.40.50.300">
    <property type="entry name" value="P-loop containing nucleotide triphosphate hydrolases"/>
    <property type="match status" value="2"/>
</dbReference>
<dbReference type="InterPro" id="IPR011050">
    <property type="entry name" value="Pectin_lyase_fold/virulence"/>
</dbReference>
<feature type="compositionally biased region" description="Basic and acidic residues" evidence="4">
    <location>
        <begin position="561"/>
        <end position="573"/>
    </location>
</feature>
<name>A0A9X1SSI4_9ACTN</name>
<dbReference type="SMART" id="SM00382">
    <property type="entry name" value="AAA"/>
    <property type="match status" value="2"/>
</dbReference>
<dbReference type="EMBL" id="JAJOMB010000002">
    <property type="protein sequence ID" value="MCD5310316.1"/>
    <property type="molecule type" value="Genomic_DNA"/>
</dbReference>